<gene>
    <name evidence="2" type="ORF">LAESUDRAFT_728383</name>
</gene>
<feature type="region of interest" description="Disordered" evidence="1">
    <location>
        <begin position="9"/>
        <end position="41"/>
    </location>
</feature>
<reference evidence="2 3" key="1">
    <citation type="journal article" date="2016" name="Mol. Biol. Evol.">
        <title>Comparative Genomics of Early-Diverging Mushroom-Forming Fungi Provides Insights into the Origins of Lignocellulose Decay Capabilities.</title>
        <authorList>
            <person name="Nagy L.G."/>
            <person name="Riley R."/>
            <person name="Tritt A."/>
            <person name="Adam C."/>
            <person name="Daum C."/>
            <person name="Floudas D."/>
            <person name="Sun H."/>
            <person name="Yadav J.S."/>
            <person name="Pangilinan J."/>
            <person name="Larsson K.H."/>
            <person name="Matsuura K."/>
            <person name="Barry K."/>
            <person name="Labutti K."/>
            <person name="Kuo R."/>
            <person name="Ohm R.A."/>
            <person name="Bhattacharya S.S."/>
            <person name="Shirouzu T."/>
            <person name="Yoshinaga Y."/>
            <person name="Martin F.M."/>
            <person name="Grigoriev I.V."/>
            <person name="Hibbett D.S."/>
        </authorList>
    </citation>
    <scope>NUCLEOTIDE SEQUENCE [LARGE SCALE GENOMIC DNA]</scope>
    <source>
        <strain evidence="2 3">93-53</strain>
    </source>
</reference>
<dbReference type="Proteomes" id="UP000076871">
    <property type="component" value="Unassembled WGS sequence"/>
</dbReference>
<name>A0A165D4Z4_9APHY</name>
<dbReference type="RefSeq" id="XP_040761903.1">
    <property type="nucleotide sequence ID" value="XM_040909430.1"/>
</dbReference>
<evidence type="ECO:0000313" key="3">
    <source>
        <dbReference type="Proteomes" id="UP000076871"/>
    </source>
</evidence>
<dbReference type="EMBL" id="KV427638">
    <property type="protein sequence ID" value="KZT04163.1"/>
    <property type="molecule type" value="Genomic_DNA"/>
</dbReference>
<evidence type="ECO:0000313" key="2">
    <source>
        <dbReference type="EMBL" id="KZT04163.1"/>
    </source>
</evidence>
<evidence type="ECO:0000256" key="1">
    <source>
        <dbReference type="SAM" id="MobiDB-lite"/>
    </source>
</evidence>
<organism evidence="2 3">
    <name type="scientific">Laetiporus sulphureus 93-53</name>
    <dbReference type="NCBI Taxonomy" id="1314785"/>
    <lineage>
        <taxon>Eukaryota</taxon>
        <taxon>Fungi</taxon>
        <taxon>Dikarya</taxon>
        <taxon>Basidiomycota</taxon>
        <taxon>Agaricomycotina</taxon>
        <taxon>Agaricomycetes</taxon>
        <taxon>Polyporales</taxon>
        <taxon>Laetiporus</taxon>
    </lineage>
</organism>
<sequence>MADLCWQGVVDHTSDTVNGEPGEKAGTDETSSIDSDGSSILSTPMSVSAGLPYIHGDPDMVAGQANVAVSSQPMLASVDSRLPPVVANREHNGYTV</sequence>
<dbReference type="InParanoid" id="A0A165D4Z4"/>
<proteinExistence type="predicted"/>
<accession>A0A165D4Z4</accession>
<keyword evidence="3" id="KW-1185">Reference proteome</keyword>
<protein>
    <submittedName>
        <fullName evidence="2">Uncharacterized protein</fullName>
    </submittedName>
</protein>
<dbReference type="GeneID" id="63826459"/>
<feature type="compositionally biased region" description="Low complexity" evidence="1">
    <location>
        <begin position="28"/>
        <end position="41"/>
    </location>
</feature>
<dbReference type="AlphaFoldDB" id="A0A165D4Z4"/>